<dbReference type="GeneID" id="65112826"/>
<reference evidence="2" key="1">
    <citation type="submission" date="2018-03" db="EMBL/GenBank/DDBJ databases">
        <title>Phage therapy in agriculture - a green tech approach to combat plant pathogenic bacteria.</title>
        <authorList>
            <person name="Carstens A.B."/>
            <person name="Djurhuus A.M."/>
            <person name="Hansen L.H."/>
        </authorList>
    </citation>
    <scope>NUCLEOTIDE SEQUENCE [LARGE SCALE GENOMIC DNA]</scope>
</reference>
<proteinExistence type="predicted"/>
<evidence type="ECO:0000259" key="1">
    <source>
        <dbReference type="SMART" id="SM00507"/>
    </source>
</evidence>
<organism evidence="2 3">
    <name type="scientific">Erwinia phage Cronus</name>
    <dbReference type="NCBI Taxonomy" id="2163633"/>
    <lineage>
        <taxon>Viruses</taxon>
        <taxon>Duplodnaviria</taxon>
        <taxon>Heunggongvirae</taxon>
        <taxon>Uroviricota</taxon>
        <taxon>Caudoviricetes</taxon>
        <taxon>Pantevenvirales</taxon>
        <taxon>Straboviridae</taxon>
        <taxon>Tevenvirinae</taxon>
        <taxon>Risoevirus</taxon>
        <taxon>Risoevirus cronus</taxon>
        <taxon>Roskildevirus cronus</taxon>
    </lineage>
</organism>
<keyword evidence="2" id="KW-0255">Endonuclease</keyword>
<keyword evidence="2" id="KW-0540">Nuclease</keyword>
<dbReference type="Gene3D" id="1.10.10.10">
    <property type="entry name" value="Winged helix-like DNA-binding domain superfamily/Winged helix DNA-binding domain"/>
    <property type="match status" value="1"/>
</dbReference>
<dbReference type="SMART" id="SM00507">
    <property type="entry name" value="HNHc"/>
    <property type="match status" value="1"/>
</dbReference>
<keyword evidence="2" id="KW-0378">Hydrolase</keyword>
<evidence type="ECO:0000313" key="2">
    <source>
        <dbReference type="EMBL" id="AWD90393.1"/>
    </source>
</evidence>
<dbReference type="GO" id="GO:0004519">
    <property type="term" value="F:endonuclease activity"/>
    <property type="evidence" value="ECO:0007669"/>
    <property type="project" value="UniProtKB-KW"/>
</dbReference>
<sequence>MNYSKIYDSLVEKRKCLPPEGYKEIHHIVPRCLGGNDDESNLVAFTAREHFVAHALLCKIYPVNFKLASALMYMSTDKSGNRVNNRLYSYHRKMFSKANSEFFKNYWKDNPHPMIGRKNPHSEDVKARISASTKKSLEKICIAIHMYALDGTYIKSFSSISEAAKEVKGSASNIKYCADGKFQYAYKFRWSWKDDFVFSSIEKRNVKNNNAGKMWVNNTTTSKLILKSSEIPEGWKPGRLK</sequence>
<dbReference type="InterPro" id="IPR010896">
    <property type="entry name" value="NUMOD1"/>
</dbReference>
<feature type="domain" description="HNH nuclease" evidence="1">
    <location>
        <begin position="5"/>
        <end position="51"/>
    </location>
</feature>
<dbReference type="CDD" id="cd00085">
    <property type="entry name" value="HNHc"/>
    <property type="match status" value="1"/>
</dbReference>
<dbReference type="RefSeq" id="YP_010095192.1">
    <property type="nucleotide sequence ID" value="NC_055743.1"/>
</dbReference>
<dbReference type="EMBL" id="MH059636">
    <property type="protein sequence ID" value="AWD90393.1"/>
    <property type="molecule type" value="Genomic_DNA"/>
</dbReference>
<dbReference type="Proteomes" id="UP000246316">
    <property type="component" value="Segment"/>
</dbReference>
<accession>A0A2S1GM26</accession>
<dbReference type="Pfam" id="PF07453">
    <property type="entry name" value="NUMOD1"/>
    <property type="match status" value="1"/>
</dbReference>
<dbReference type="SMART" id="SM00497">
    <property type="entry name" value="IENR1"/>
    <property type="match status" value="1"/>
</dbReference>
<keyword evidence="3" id="KW-1185">Reference proteome</keyword>
<protein>
    <submittedName>
        <fullName evidence="2">Homing endonuclease</fullName>
    </submittedName>
</protein>
<dbReference type="KEGG" id="vg:65112826"/>
<evidence type="ECO:0000313" key="3">
    <source>
        <dbReference type="Proteomes" id="UP000246316"/>
    </source>
</evidence>
<dbReference type="SUPFAM" id="SSF64496">
    <property type="entry name" value="DNA-binding domain of intron-encoded endonucleases"/>
    <property type="match status" value="1"/>
</dbReference>
<dbReference type="InterPro" id="IPR003647">
    <property type="entry name" value="Intron_nuc_1_rpt"/>
</dbReference>
<name>A0A2S1GM26_9CAUD</name>
<dbReference type="InterPro" id="IPR003615">
    <property type="entry name" value="HNH_nuc"/>
</dbReference>
<dbReference type="InterPro" id="IPR036388">
    <property type="entry name" value="WH-like_DNA-bd_sf"/>
</dbReference>